<evidence type="ECO:0000256" key="1">
    <source>
        <dbReference type="ARBA" id="ARBA00023242"/>
    </source>
</evidence>
<organism evidence="5 6">
    <name type="scientific">Skeletonema marinoi</name>
    <dbReference type="NCBI Taxonomy" id="267567"/>
    <lineage>
        <taxon>Eukaryota</taxon>
        <taxon>Sar</taxon>
        <taxon>Stramenopiles</taxon>
        <taxon>Ochrophyta</taxon>
        <taxon>Bacillariophyta</taxon>
        <taxon>Coscinodiscophyceae</taxon>
        <taxon>Thalassiosirophycidae</taxon>
        <taxon>Thalassiosirales</taxon>
        <taxon>Skeletonemataceae</taxon>
        <taxon>Skeletonema</taxon>
        <taxon>Skeletonema marinoi-dohrnii complex</taxon>
    </lineage>
</organism>
<dbReference type="PANTHER" id="PTHR46734:SF1">
    <property type="entry name" value="TELOMERIC REPEAT-BINDING FACTOR 1"/>
    <property type="match status" value="1"/>
</dbReference>
<feature type="compositionally biased region" description="Acidic residues" evidence="2">
    <location>
        <begin position="770"/>
        <end position="780"/>
    </location>
</feature>
<evidence type="ECO:0000259" key="3">
    <source>
        <dbReference type="PROSITE" id="PS50090"/>
    </source>
</evidence>
<dbReference type="SUPFAM" id="SSF46689">
    <property type="entry name" value="Homeodomain-like"/>
    <property type="match status" value="1"/>
</dbReference>
<accession>A0AAD8YGL8</accession>
<dbReference type="InterPro" id="IPR009057">
    <property type="entry name" value="Homeodomain-like_sf"/>
</dbReference>
<evidence type="ECO:0000259" key="4">
    <source>
        <dbReference type="PROSITE" id="PS51294"/>
    </source>
</evidence>
<dbReference type="SUPFAM" id="SSF55486">
    <property type="entry name" value="Metalloproteases ('zincins'), catalytic domain"/>
    <property type="match status" value="1"/>
</dbReference>
<feature type="compositionally biased region" description="Polar residues" evidence="2">
    <location>
        <begin position="726"/>
        <end position="735"/>
    </location>
</feature>
<dbReference type="InterPro" id="IPR001005">
    <property type="entry name" value="SANT/Myb"/>
</dbReference>
<dbReference type="SMART" id="SM00717">
    <property type="entry name" value="SANT"/>
    <property type="match status" value="1"/>
</dbReference>
<dbReference type="GO" id="GO:0003677">
    <property type="term" value="F:DNA binding"/>
    <property type="evidence" value="ECO:0007669"/>
    <property type="project" value="UniProtKB-KW"/>
</dbReference>
<feature type="compositionally biased region" description="Basic and acidic residues" evidence="2">
    <location>
        <begin position="756"/>
        <end position="769"/>
    </location>
</feature>
<evidence type="ECO:0000256" key="2">
    <source>
        <dbReference type="SAM" id="MobiDB-lite"/>
    </source>
</evidence>
<dbReference type="Gene3D" id="1.10.10.60">
    <property type="entry name" value="Homeodomain-like"/>
    <property type="match status" value="1"/>
</dbReference>
<comment type="caution">
    <text evidence="5">The sequence shown here is derived from an EMBL/GenBank/DDBJ whole genome shotgun (WGS) entry which is preliminary data.</text>
</comment>
<feature type="compositionally biased region" description="Acidic residues" evidence="2">
    <location>
        <begin position="668"/>
        <end position="682"/>
    </location>
</feature>
<feature type="region of interest" description="Disordered" evidence="2">
    <location>
        <begin position="711"/>
        <end position="783"/>
    </location>
</feature>
<dbReference type="InterPro" id="IPR052450">
    <property type="entry name" value="TRBD-Containing_Protein"/>
</dbReference>
<dbReference type="InterPro" id="IPR017930">
    <property type="entry name" value="Myb_dom"/>
</dbReference>
<gene>
    <name evidence="5" type="ORF">QTG54_004465</name>
</gene>
<dbReference type="AlphaFoldDB" id="A0AAD8YGL8"/>
<dbReference type="Proteomes" id="UP001224775">
    <property type="component" value="Unassembled WGS sequence"/>
</dbReference>
<dbReference type="PROSITE" id="PS50090">
    <property type="entry name" value="MYB_LIKE"/>
    <property type="match status" value="1"/>
</dbReference>
<feature type="region of interest" description="Disordered" evidence="2">
    <location>
        <begin position="647"/>
        <end position="689"/>
    </location>
</feature>
<feature type="compositionally biased region" description="Basic and acidic residues" evidence="2">
    <location>
        <begin position="654"/>
        <end position="667"/>
    </location>
</feature>
<name>A0AAD8YGL8_9STRA</name>
<dbReference type="CDD" id="cd11660">
    <property type="entry name" value="SANT_TRF"/>
    <property type="match status" value="1"/>
</dbReference>
<keyword evidence="5" id="KW-0238">DNA-binding</keyword>
<keyword evidence="6" id="KW-1185">Reference proteome</keyword>
<feature type="domain" description="Myb-like" evidence="3">
    <location>
        <begin position="814"/>
        <end position="865"/>
    </location>
</feature>
<dbReference type="PANTHER" id="PTHR46734">
    <property type="entry name" value="TELOMERIC REPEAT-BINDING FACTOR 1 TERF1"/>
    <property type="match status" value="1"/>
</dbReference>
<keyword evidence="1" id="KW-0539">Nucleus</keyword>
<feature type="domain" description="HTH myb-type" evidence="4">
    <location>
        <begin position="814"/>
        <end position="866"/>
    </location>
</feature>
<dbReference type="Pfam" id="PF00249">
    <property type="entry name" value="Myb_DNA-binding"/>
    <property type="match status" value="1"/>
</dbReference>
<dbReference type="EMBL" id="JATAAI010000006">
    <property type="protein sequence ID" value="KAK1745174.1"/>
    <property type="molecule type" value="Genomic_DNA"/>
</dbReference>
<sequence length="866" mass="98659">MISSSHLQERHWRSEEVPTCDVENSVCSPELELIDNTQRRYNPVNLKCGVTVQLGENVLRDCPDIIDIMNHDLTSCLSVLPASVGWLVKRTHIWVNRTYAYGNIHAPTVVSHSTAHHFPGWLLWVQDKAEKEASIEIYNSVEYLNLRLHYNGCGLMLHELCHIIHQTTLPGGLSNMLVIEMHKIAKESDKYSRVLRRDWALNEVDTDVAYCTLNHKEFFAEISVSYLSDFYHDVDGTGTVDMAKCSPPFVSPVVLGRMQQKHHIRNNGKSLVEWRDLTKFGRGLPHCNKFFPFTKGQFRRYDPRVYKCFSKLWQFIESWEDMDRRCKCKIEIQTSAIIEANNMSDGTPPGYMNDEKMVGDEGGAHDDAADTRQDIYQSLDPLDPRKVSLDIFEMYCHEMVNTPSVGRRAYLINKMKYPYGRLYNRTCIANITARVCARQPYSIDDASDADDGYNCQLADLEEDYLQFEDLRESLLRKDAALIVLPEELSDEDDGNTQDEAPMEDDSLENAMLKENFADEEAVVIPHDDIWLRVSATKDCNEIEEAFGGHHDSSKHAQLLNSLLVTTKKRGSLHLKSFDEIKDIYVTNMRLFDLARFQNTFLKLIRRWSEMVLPVAELTKLGYGSTTPAVGTHNKENISSLGSAFATRATNQQREQTKRPIDQAGNDKSEEEEKDVGDDEGDKEDNLGRLKRTREALMKNVEDPLDACVAKAKSARTRSTSRHVTAESESTVSTPSFLKKKKSSYKIAFSDSDNDDDNAKGKAEETRVEMDDLEDSAEEDEGVKLSKVPERFKPNVDVAPKKIAVSKATKPKQGKRKRFTDSEDAAIRNGVERFGAGKWSDIKSYYHIDLADRTAVQIKDRWRTLNN</sequence>
<evidence type="ECO:0000313" key="5">
    <source>
        <dbReference type="EMBL" id="KAK1745174.1"/>
    </source>
</evidence>
<protein>
    <submittedName>
        <fullName evidence="5">SANT/Myb-like DNA-binding domain-containing protein</fullName>
    </submittedName>
</protein>
<reference evidence="5" key="1">
    <citation type="submission" date="2023-06" db="EMBL/GenBank/DDBJ databases">
        <title>Survivors Of The Sea: Transcriptome response of Skeletonema marinoi to long-term dormancy.</title>
        <authorList>
            <person name="Pinder M.I.M."/>
            <person name="Kourtchenko O."/>
            <person name="Robertson E.K."/>
            <person name="Larsson T."/>
            <person name="Maumus F."/>
            <person name="Osuna-Cruz C.M."/>
            <person name="Vancaester E."/>
            <person name="Stenow R."/>
            <person name="Vandepoele K."/>
            <person name="Ploug H."/>
            <person name="Bruchert V."/>
            <person name="Godhe A."/>
            <person name="Topel M."/>
        </authorList>
    </citation>
    <scope>NUCLEOTIDE SEQUENCE</scope>
    <source>
        <strain evidence="5">R05AC</strain>
    </source>
</reference>
<proteinExistence type="predicted"/>
<dbReference type="PROSITE" id="PS51294">
    <property type="entry name" value="HTH_MYB"/>
    <property type="match status" value="1"/>
</dbReference>
<evidence type="ECO:0000313" key="6">
    <source>
        <dbReference type="Proteomes" id="UP001224775"/>
    </source>
</evidence>